<dbReference type="GeneID" id="20321451"/>
<protein>
    <submittedName>
        <fullName evidence="1">Uncharacterized protein</fullName>
    </submittedName>
</protein>
<name>A0A074ZDI4_OPIVI</name>
<dbReference type="RefSeq" id="XP_009171014.1">
    <property type="nucleotide sequence ID" value="XM_009172750.1"/>
</dbReference>
<evidence type="ECO:0000313" key="1">
    <source>
        <dbReference type="EMBL" id="KER25233.1"/>
    </source>
</evidence>
<dbReference type="AlphaFoldDB" id="A0A074ZDI4"/>
<dbReference type="CTD" id="20321451"/>
<sequence length="177" mass="19458">MCLNHSAFSSSDSVLGISFFLSISRSVLPSRCCVRCCIVNCPTWNLSRKEPSPNGTGIACLDRVTGLERAHYSKDITMFVIEVNIGSSVCAIFLRTGRDKGQPSFDQITTEGMPSSKVTWASANGDTGQRSNQWNHPTEQLIATKGHPLLAARILTHAQHYPTHNHQPTATHYYAPQ</sequence>
<keyword evidence="2" id="KW-1185">Reference proteome</keyword>
<evidence type="ECO:0000313" key="2">
    <source>
        <dbReference type="Proteomes" id="UP000054324"/>
    </source>
</evidence>
<dbReference type="Proteomes" id="UP000054324">
    <property type="component" value="Unassembled WGS sequence"/>
</dbReference>
<dbReference type="KEGG" id="ovi:T265_07272"/>
<gene>
    <name evidence="1" type="ORF">T265_07272</name>
</gene>
<dbReference type="EMBL" id="KL596783">
    <property type="protein sequence ID" value="KER25233.1"/>
    <property type="molecule type" value="Genomic_DNA"/>
</dbReference>
<proteinExistence type="predicted"/>
<organism evidence="1 2">
    <name type="scientific">Opisthorchis viverrini</name>
    <name type="common">Southeast Asian liver fluke</name>
    <dbReference type="NCBI Taxonomy" id="6198"/>
    <lineage>
        <taxon>Eukaryota</taxon>
        <taxon>Metazoa</taxon>
        <taxon>Spiralia</taxon>
        <taxon>Lophotrochozoa</taxon>
        <taxon>Platyhelminthes</taxon>
        <taxon>Trematoda</taxon>
        <taxon>Digenea</taxon>
        <taxon>Opisthorchiida</taxon>
        <taxon>Opisthorchiata</taxon>
        <taxon>Opisthorchiidae</taxon>
        <taxon>Opisthorchis</taxon>
    </lineage>
</organism>
<reference evidence="1 2" key="1">
    <citation type="submission" date="2013-11" db="EMBL/GenBank/DDBJ databases">
        <title>Opisthorchis viverrini - life in the bile duct.</title>
        <authorList>
            <person name="Young N.D."/>
            <person name="Nagarajan N."/>
            <person name="Lin S.J."/>
            <person name="Korhonen P.K."/>
            <person name="Jex A.R."/>
            <person name="Hall R.S."/>
            <person name="Safavi-Hemami H."/>
            <person name="Kaewkong W."/>
            <person name="Bertrand D."/>
            <person name="Gao S."/>
            <person name="Seet Q."/>
            <person name="Wongkham S."/>
            <person name="Teh B.T."/>
            <person name="Wongkham C."/>
            <person name="Intapan P.M."/>
            <person name="Maleewong W."/>
            <person name="Yang X."/>
            <person name="Hu M."/>
            <person name="Wang Z."/>
            <person name="Hofmann A."/>
            <person name="Sternberg P.W."/>
            <person name="Tan P."/>
            <person name="Wang J."/>
            <person name="Gasser R.B."/>
        </authorList>
    </citation>
    <scope>NUCLEOTIDE SEQUENCE [LARGE SCALE GENOMIC DNA]</scope>
</reference>
<accession>A0A074ZDI4</accession>